<evidence type="ECO:0000313" key="3">
    <source>
        <dbReference type="Proteomes" id="UP000050969"/>
    </source>
</evidence>
<dbReference type="AlphaFoldDB" id="A0A0R2MZN5"/>
<feature type="transmembrane region" description="Helical" evidence="1">
    <location>
        <begin position="94"/>
        <end position="114"/>
    </location>
</feature>
<evidence type="ECO:0008006" key="4">
    <source>
        <dbReference type="Google" id="ProtNLM"/>
    </source>
</evidence>
<dbReference type="PATRIC" id="fig|1293598.4.peg.2311"/>
<feature type="transmembrane region" description="Helical" evidence="1">
    <location>
        <begin position="120"/>
        <end position="143"/>
    </location>
</feature>
<feature type="transmembrane region" description="Helical" evidence="1">
    <location>
        <begin position="6"/>
        <end position="23"/>
    </location>
</feature>
<comment type="caution">
    <text evidence="2">The sequence shown here is derived from an EMBL/GenBank/DDBJ whole genome shotgun (WGS) entry which is preliminary data.</text>
</comment>
<reference evidence="2 3" key="1">
    <citation type="journal article" date="2015" name="Genome Announc.">
        <title>Expanding the biotechnology potential of lactobacilli through comparative genomics of 213 strains and associated genera.</title>
        <authorList>
            <person name="Sun Z."/>
            <person name="Harris H.M."/>
            <person name="McCann A."/>
            <person name="Guo C."/>
            <person name="Argimon S."/>
            <person name="Zhang W."/>
            <person name="Yang X."/>
            <person name="Jeffery I.B."/>
            <person name="Cooney J.C."/>
            <person name="Kagawa T.F."/>
            <person name="Liu W."/>
            <person name="Song Y."/>
            <person name="Salvetti E."/>
            <person name="Wrobel A."/>
            <person name="Rasinkangas P."/>
            <person name="Parkhill J."/>
            <person name="Rea M.C."/>
            <person name="O'Sullivan O."/>
            <person name="Ritari J."/>
            <person name="Douillard F.P."/>
            <person name="Paul Ross R."/>
            <person name="Yang R."/>
            <person name="Briner A.E."/>
            <person name="Felis G.E."/>
            <person name="de Vos W.M."/>
            <person name="Barrangou R."/>
            <person name="Klaenhammer T.R."/>
            <person name="Caufield P.W."/>
            <person name="Cui Y."/>
            <person name="Zhang H."/>
            <person name="O'Toole P.W."/>
        </authorList>
    </citation>
    <scope>NUCLEOTIDE SEQUENCE [LARGE SCALE GENOMIC DNA]</scope>
    <source>
        <strain evidence="2 3">DSM 24301</strain>
    </source>
</reference>
<accession>A0A0R2MZN5</accession>
<keyword evidence="3" id="KW-1185">Reference proteome</keyword>
<protein>
    <recommendedName>
        <fullName evidence="4">Glycosyl-4,4'-diaponeurosporenoate acyltransferase</fullName>
    </recommendedName>
</protein>
<dbReference type="RefSeq" id="WP_054777939.1">
    <property type="nucleotide sequence ID" value="NZ_BBBX01000022.1"/>
</dbReference>
<organism evidence="2 3">
    <name type="scientific">Lacticaseibacillus saniviri JCM 17471 = DSM 24301</name>
    <dbReference type="NCBI Taxonomy" id="1293598"/>
    <lineage>
        <taxon>Bacteria</taxon>
        <taxon>Bacillati</taxon>
        <taxon>Bacillota</taxon>
        <taxon>Bacilli</taxon>
        <taxon>Lactobacillales</taxon>
        <taxon>Lactobacillaceae</taxon>
        <taxon>Lacticaseibacillus</taxon>
    </lineage>
</organism>
<keyword evidence="1" id="KW-0472">Membrane</keyword>
<keyword evidence="1" id="KW-0812">Transmembrane</keyword>
<dbReference type="STRING" id="1293598.IV56_GL002209"/>
<proteinExistence type="predicted"/>
<evidence type="ECO:0000256" key="1">
    <source>
        <dbReference type="SAM" id="Phobius"/>
    </source>
</evidence>
<keyword evidence="1" id="KW-1133">Transmembrane helix</keyword>
<name>A0A0R2MZN5_9LACO</name>
<dbReference type="Proteomes" id="UP000050969">
    <property type="component" value="Unassembled WGS sequence"/>
</dbReference>
<dbReference type="OrthoDB" id="3231851at2"/>
<gene>
    <name evidence="2" type="ORF">IV56_GL002209</name>
</gene>
<sequence length="161" mass="18942">MREQIYVVLAFIGGWMLYFYPLYQGVLELSEQKRVIDKFRGTDVAYPPVSPWYWLLPPLKISKEKQRGIQILRDRVDQEEESDELLRFFNRATAWFYIALAGILNGIVVTGTMLDQWWPAASVWLSIGLDLVMIALGVVHVRYRMGRRRGQKLMTRLFNRD</sequence>
<dbReference type="EMBL" id="JQCE01000009">
    <property type="protein sequence ID" value="KRO17723.1"/>
    <property type="molecule type" value="Genomic_DNA"/>
</dbReference>
<evidence type="ECO:0000313" key="2">
    <source>
        <dbReference type="EMBL" id="KRO17723.1"/>
    </source>
</evidence>